<keyword evidence="8 10" id="KW-0472">Membrane</keyword>
<feature type="transmembrane region" description="Helical" evidence="10">
    <location>
        <begin position="257"/>
        <end position="276"/>
    </location>
</feature>
<dbReference type="Pfam" id="PF00005">
    <property type="entry name" value="ABC_tran"/>
    <property type="match status" value="2"/>
</dbReference>
<dbReference type="PROSITE" id="PS00211">
    <property type="entry name" value="ABC_TRANSPORTER_1"/>
    <property type="match status" value="1"/>
</dbReference>
<dbReference type="SUPFAM" id="SSF90123">
    <property type="entry name" value="ABC transporter transmembrane region"/>
    <property type="match status" value="2"/>
</dbReference>
<dbReference type="EMBL" id="VLTM01000011">
    <property type="protein sequence ID" value="KAA0165798.1"/>
    <property type="molecule type" value="Genomic_DNA"/>
</dbReference>
<dbReference type="SUPFAM" id="SSF52540">
    <property type="entry name" value="P-loop containing nucleoside triphosphate hydrolases"/>
    <property type="match status" value="2"/>
</dbReference>
<proteinExistence type="predicted"/>
<comment type="subcellular location">
    <subcellularLocation>
        <location evidence="1">Vacuole membrane</location>
        <topology evidence="1">Multi-pass membrane protein</topology>
    </subcellularLocation>
</comment>
<evidence type="ECO:0000313" key="14">
    <source>
        <dbReference type="EMBL" id="KAA0165798.1"/>
    </source>
</evidence>
<keyword evidence="5" id="KW-0547">Nucleotide-binding</keyword>
<feature type="region of interest" description="Disordered" evidence="9">
    <location>
        <begin position="502"/>
        <end position="521"/>
    </location>
</feature>
<dbReference type="OMA" id="IRCIRVI"/>
<name>A0A5A8DKQ7_CAFRO</name>
<organism evidence="14 16">
    <name type="scientific">Cafeteria roenbergensis</name>
    <name type="common">Marine flagellate</name>
    <dbReference type="NCBI Taxonomy" id="33653"/>
    <lineage>
        <taxon>Eukaryota</taxon>
        <taxon>Sar</taxon>
        <taxon>Stramenopiles</taxon>
        <taxon>Bigyra</taxon>
        <taxon>Opalozoa</taxon>
        <taxon>Bicosoecida</taxon>
        <taxon>Cafeteriaceae</taxon>
        <taxon>Cafeteria</taxon>
    </lineage>
</organism>
<feature type="transmembrane region" description="Helical" evidence="10">
    <location>
        <begin position="344"/>
        <end position="364"/>
    </location>
</feature>
<feature type="transmembrane region" description="Helical" evidence="10">
    <location>
        <begin position="1113"/>
        <end position="1132"/>
    </location>
</feature>
<evidence type="ECO:0000313" key="16">
    <source>
        <dbReference type="Proteomes" id="UP000325113"/>
    </source>
</evidence>
<feature type="region of interest" description="Disordered" evidence="9">
    <location>
        <begin position="416"/>
        <end position="436"/>
    </location>
</feature>
<dbReference type="GO" id="GO:0140359">
    <property type="term" value="F:ABC-type transporter activity"/>
    <property type="evidence" value="ECO:0007669"/>
    <property type="project" value="InterPro"/>
</dbReference>
<reference evidence="15 16" key="1">
    <citation type="submission" date="2019-07" db="EMBL/GenBank/DDBJ databases">
        <title>Genomes of Cafeteria roenbergensis.</title>
        <authorList>
            <person name="Fischer M.G."/>
            <person name="Hackl T."/>
            <person name="Roman M."/>
        </authorList>
    </citation>
    <scope>NUCLEOTIDE SEQUENCE [LARGE SCALE GENOMIC DNA]</scope>
    <source>
        <strain evidence="13 15">BVI</strain>
        <strain evidence="14 16">Cflag</strain>
    </source>
</reference>
<dbReference type="CDD" id="cd18579">
    <property type="entry name" value="ABC_6TM_ABCC_D1"/>
    <property type="match status" value="1"/>
</dbReference>
<dbReference type="InterPro" id="IPR044746">
    <property type="entry name" value="ABCC_6TM_D1"/>
</dbReference>
<evidence type="ECO:0000256" key="2">
    <source>
        <dbReference type="ARBA" id="ARBA00022448"/>
    </source>
</evidence>
<keyword evidence="3 10" id="KW-0812">Transmembrane</keyword>
<gene>
    <name evidence="13" type="ORF">FNF29_03609</name>
    <name evidence="14" type="ORF">FNF31_01775</name>
</gene>
<feature type="region of interest" description="Disordered" evidence="9">
    <location>
        <begin position="780"/>
        <end position="856"/>
    </location>
</feature>
<dbReference type="SMART" id="SM00382">
    <property type="entry name" value="AAA"/>
    <property type="match status" value="2"/>
</dbReference>
<dbReference type="Gene3D" id="3.40.50.300">
    <property type="entry name" value="P-loop containing nucleotide triphosphate hydrolases"/>
    <property type="match status" value="2"/>
</dbReference>
<evidence type="ECO:0000313" key="13">
    <source>
        <dbReference type="EMBL" id="KAA0152720.1"/>
    </source>
</evidence>
<feature type="transmembrane region" description="Helical" evidence="10">
    <location>
        <begin position="920"/>
        <end position="946"/>
    </location>
</feature>
<dbReference type="InterPro" id="IPR011527">
    <property type="entry name" value="ABC1_TM_dom"/>
</dbReference>
<comment type="caution">
    <text evidence="14">The sequence shown here is derived from an EMBL/GenBank/DDBJ whole genome shotgun (WGS) entry which is preliminary data.</text>
</comment>
<dbReference type="GO" id="GO:0005524">
    <property type="term" value="F:ATP binding"/>
    <property type="evidence" value="ECO:0007669"/>
    <property type="project" value="UniProtKB-KW"/>
</dbReference>
<dbReference type="EMBL" id="VLTN01000019">
    <property type="protein sequence ID" value="KAA0152720.1"/>
    <property type="molecule type" value="Genomic_DNA"/>
</dbReference>
<feature type="transmembrane region" description="Helical" evidence="10">
    <location>
        <begin position="1016"/>
        <end position="1037"/>
    </location>
</feature>
<dbReference type="GO" id="GO:0016887">
    <property type="term" value="F:ATP hydrolysis activity"/>
    <property type="evidence" value="ECO:0007669"/>
    <property type="project" value="InterPro"/>
</dbReference>
<dbReference type="FunFam" id="3.40.50.300:FF:000163">
    <property type="entry name" value="Multidrug resistance-associated protein member 4"/>
    <property type="match status" value="1"/>
</dbReference>
<evidence type="ECO:0000256" key="1">
    <source>
        <dbReference type="ARBA" id="ARBA00004128"/>
    </source>
</evidence>
<feature type="transmembrane region" description="Helical" evidence="10">
    <location>
        <begin position="384"/>
        <end position="401"/>
    </location>
</feature>
<dbReference type="Gene3D" id="1.20.1560.10">
    <property type="entry name" value="ABC transporter type 1, transmembrane domain"/>
    <property type="match status" value="2"/>
</dbReference>
<feature type="domain" description="ABC transporter" evidence="11">
    <location>
        <begin position="538"/>
        <end position="767"/>
    </location>
</feature>
<dbReference type="PANTHER" id="PTHR24223:SF443">
    <property type="entry name" value="MULTIDRUG-RESISTANCE LIKE PROTEIN 1, ISOFORM I"/>
    <property type="match status" value="1"/>
</dbReference>
<dbReference type="FunFam" id="3.40.50.300:FF:000997">
    <property type="entry name" value="Multidrug resistance-associated protein 1"/>
    <property type="match status" value="1"/>
</dbReference>
<feature type="domain" description="ABC transmembrane type-1" evidence="12">
    <location>
        <begin position="108"/>
        <end position="395"/>
    </location>
</feature>
<dbReference type="InterPro" id="IPR017871">
    <property type="entry name" value="ABC_transporter-like_CS"/>
</dbReference>
<evidence type="ECO:0000256" key="7">
    <source>
        <dbReference type="ARBA" id="ARBA00022989"/>
    </source>
</evidence>
<dbReference type="PROSITE" id="PS50929">
    <property type="entry name" value="ABC_TM1F"/>
    <property type="match status" value="2"/>
</dbReference>
<keyword evidence="6" id="KW-0067">ATP-binding</keyword>
<evidence type="ECO:0000256" key="8">
    <source>
        <dbReference type="ARBA" id="ARBA00023136"/>
    </source>
</evidence>
<protein>
    <submittedName>
        <fullName evidence="14">Uncharacterized protein</fullName>
    </submittedName>
</protein>
<keyword evidence="2" id="KW-0813">Transport</keyword>
<dbReference type="FunFam" id="1.20.1560.10:FF:000010">
    <property type="entry name" value="Multidrug resistance-associated ABC transporter"/>
    <property type="match status" value="1"/>
</dbReference>
<evidence type="ECO:0000256" key="5">
    <source>
        <dbReference type="ARBA" id="ARBA00022741"/>
    </source>
</evidence>
<evidence type="ECO:0000256" key="9">
    <source>
        <dbReference type="SAM" id="MobiDB-lite"/>
    </source>
</evidence>
<feature type="transmembrane region" description="Helical" evidence="10">
    <location>
        <begin position="1144"/>
        <end position="1169"/>
    </location>
</feature>
<feature type="transmembrane region" description="Helical" evidence="10">
    <location>
        <begin position="880"/>
        <end position="900"/>
    </location>
</feature>
<dbReference type="Proteomes" id="UP000325113">
    <property type="component" value="Unassembled WGS sequence"/>
</dbReference>
<feature type="compositionally biased region" description="Low complexity" evidence="9">
    <location>
        <begin position="791"/>
        <end position="849"/>
    </location>
</feature>
<dbReference type="PROSITE" id="PS50893">
    <property type="entry name" value="ABC_TRANSPORTER_2"/>
    <property type="match status" value="2"/>
</dbReference>
<dbReference type="InterPro" id="IPR050173">
    <property type="entry name" value="ABC_transporter_C-like"/>
</dbReference>
<dbReference type="PANTHER" id="PTHR24223">
    <property type="entry name" value="ATP-BINDING CASSETTE SUB-FAMILY C"/>
    <property type="match status" value="1"/>
</dbReference>
<evidence type="ECO:0000256" key="3">
    <source>
        <dbReference type="ARBA" id="ARBA00022692"/>
    </source>
</evidence>
<evidence type="ECO:0000256" key="6">
    <source>
        <dbReference type="ARBA" id="ARBA00022840"/>
    </source>
</evidence>
<dbReference type="Proteomes" id="UP000323011">
    <property type="component" value="Unassembled WGS sequence"/>
</dbReference>
<dbReference type="FunFam" id="1.20.1560.10:FF:000006">
    <property type="entry name" value="ATP-binding cassette, sub-family C (CFTR/MRP), member 9"/>
    <property type="match status" value="1"/>
</dbReference>
<evidence type="ECO:0000256" key="4">
    <source>
        <dbReference type="ARBA" id="ARBA00022737"/>
    </source>
</evidence>
<evidence type="ECO:0000256" key="10">
    <source>
        <dbReference type="SAM" id="Phobius"/>
    </source>
</evidence>
<keyword evidence="7 10" id="KW-1133">Transmembrane helix</keyword>
<dbReference type="Pfam" id="PF00664">
    <property type="entry name" value="ABC_membrane"/>
    <property type="match status" value="2"/>
</dbReference>
<feature type="domain" description="ABC transmembrane type-1" evidence="12">
    <location>
        <begin position="886"/>
        <end position="1177"/>
    </location>
</feature>
<dbReference type="InterPro" id="IPR003593">
    <property type="entry name" value="AAA+_ATPase"/>
</dbReference>
<feature type="compositionally biased region" description="Basic and acidic residues" evidence="9">
    <location>
        <begin position="503"/>
        <end position="514"/>
    </location>
</feature>
<dbReference type="InterPro" id="IPR027417">
    <property type="entry name" value="P-loop_NTPase"/>
</dbReference>
<dbReference type="CDD" id="cd03250">
    <property type="entry name" value="ABCC_MRP_domain1"/>
    <property type="match status" value="1"/>
</dbReference>
<keyword evidence="4" id="KW-0677">Repeat</keyword>
<dbReference type="CDD" id="cd03244">
    <property type="entry name" value="ABCC_MRP_domain2"/>
    <property type="match status" value="1"/>
</dbReference>
<dbReference type="InterPro" id="IPR003439">
    <property type="entry name" value="ABC_transporter-like_ATP-bd"/>
</dbReference>
<evidence type="ECO:0000313" key="15">
    <source>
        <dbReference type="Proteomes" id="UP000323011"/>
    </source>
</evidence>
<sequence length="1487" mass="159191">MCGGRPGSAFTPGAAYEKSPEAEAGCCARVFFTWPNPIFVRGNAKVEGAKGEKVNYHLDEKDMFPLLPTDQADHLVSEFEKQYAENAKKMDANAVYTTLKNMYWGDFLILGVIKFFNSSLQFAPSILLNIFLENLELQTDGIAGNDPPEWQAYVLGLGLFLALSLRTLTENAYFHNGTRLAFRVRSALTTSIYRKSLRLSPAARQGTKEGSIVQLMNVDAERFNQVVPQLHVIWDGIYQILGYMTLLTVYIGASSFAGLGTMLLLIPVNVIIHGRLTKLRGSITTLTDARVHATNEALQGVRAIKLYGWERAFESNVAGIRSKELEKVSAAAHMNAWATTFMQSAPIIVGVVTLITYAAVSPVFRLSTVFTALTILTQLRFPLMFYPMILMLTSAASVSLGRMERFMAAPEVGADARSRSPSLHGEPSAAKDDAELASAQPAAAADALAATATRVEAAGAALANAPDAVIRMRKGTFWWSDPANPVVDLLEDKKAKAKAAKALADKEKKAHDKAASSGAAEAGVAKDGAATEVELAAATVQDLEAAPSQEVLACAVLDNVTFGVPRGKLLAVVGAVGSGKSALCSALLGELYRESGSSSVDGTVAFCAQRSWILNATVEKNITFAEEMDRKRYESVLKACQLETDLATLPGGDQCEIGERGVNLSGGQKQRVSVARAAYSGSGIVILDDVLSALDPEVGSRLFDECVLGLMAGRTRVMVTNQTHVLSKCDYIVELERGDDGKGRVARIGTFGELMEDPVFLERVETYAAAAAAAHAAELASKAEGADEEGASSPKAPAEPSSPVAVAASGAASPKAAEASGDAVAGAPDGKAAPGEAAKEAAAPKAADGSSQLTKAEEKEQGAVKLRFYTEWLRASSGSLWWALGAWLVFISLINQVGMLASNLWVSFWASDPFYALLPIGGYMGIFAGIGVASAVISMIRLLFFVRAGITASKTMHDTLFSSVIYAPMSFFDTTPLGRVMARFSKDMDAIDFNLSSQLGMLAMTLFLILGSLISIIIATPWFAVAILPIMVVYWMISQYFRNVSRECKRVDSVTRSPIYAHFGETLGGLSTIRAYGQAARFAGLNEKYVDANAAAWYTLRSCDRWLSVRLEILGNLIVLLSAVLAAASASAEADAGTVDQAGTLGIAALAGFALSYSLTITSVMNWAVRTLAETENLLNSVERVVLTGETTPQESRADPPVDDKWASAGSIEFSDVRMRYREDSPEVLHGVSFKINPGEKVGVVGRSGSGKSTIMQVIFRIPLDNCVSGKVLVDGKDTKEVGLHTLRQRLSIIPQECVMFSGDLRDNLDPARELRSACSTAEEADAKMVAALKDVGLYEVAMAKGGLGAEVSEFGENWSAGQRQLLSLARVLLRPTKILCLDEVSSSVDADTDKLMHETIHRRFSDRTVVTIAHRLDTIINSDRVLFVSAGRVMEFDHPHTLLQDPTSNFSAYVSEMGAAADGLRRRAKASWDARAAAAGAASPHA</sequence>
<feature type="domain" description="ABC transporter" evidence="11">
    <location>
        <begin position="1212"/>
        <end position="1456"/>
    </location>
</feature>
<dbReference type="GO" id="GO:0005774">
    <property type="term" value="C:vacuolar membrane"/>
    <property type="evidence" value="ECO:0007669"/>
    <property type="project" value="UniProtKB-SubCell"/>
</dbReference>
<dbReference type="InterPro" id="IPR036640">
    <property type="entry name" value="ABC1_TM_sf"/>
</dbReference>
<accession>A0A5A8DKQ7</accession>
<evidence type="ECO:0000259" key="12">
    <source>
        <dbReference type="PROSITE" id="PS50929"/>
    </source>
</evidence>
<evidence type="ECO:0000259" key="11">
    <source>
        <dbReference type="PROSITE" id="PS50893"/>
    </source>
</evidence>
<keyword evidence="15" id="KW-1185">Reference proteome</keyword>